<dbReference type="GO" id="GO:0016787">
    <property type="term" value="F:hydrolase activity"/>
    <property type="evidence" value="ECO:0007669"/>
    <property type="project" value="UniProtKB-KW"/>
</dbReference>
<evidence type="ECO:0000313" key="1">
    <source>
        <dbReference type="EMBL" id="MFB9476130.1"/>
    </source>
</evidence>
<gene>
    <name evidence="1" type="ORF">ACFFR3_42110</name>
</gene>
<keyword evidence="2" id="KW-1185">Reference proteome</keyword>
<reference evidence="1 2" key="1">
    <citation type="submission" date="2024-09" db="EMBL/GenBank/DDBJ databases">
        <authorList>
            <person name="Sun Q."/>
            <person name="Mori K."/>
        </authorList>
    </citation>
    <scope>NUCLEOTIDE SEQUENCE [LARGE SCALE GENOMIC DNA]</scope>
    <source>
        <strain evidence="1 2">JCM 3324</strain>
    </source>
</reference>
<dbReference type="Proteomes" id="UP001589568">
    <property type="component" value="Unassembled WGS sequence"/>
</dbReference>
<name>A0ABV5P0N8_9ACTN</name>
<accession>A0ABV5P0N8</accession>
<keyword evidence="1" id="KW-0378">Hydrolase</keyword>
<comment type="caution">
    <text evidence="1">The sequence shown here is derived from an EMBL/GenBank/DDBJ whole genome shotgun (WGS) entry which is preliminary data.</text>
</comment>
<dbReference type="SUPFAM" id="SSF53474">
    <property type="entry name" value="alpha/beta-Hydrolases"/>
    <property type="match status" value="1"/>
</dbReference>
<sequence>MESYADALAAEVADLDDYVLVGDSFGANIALGPAVRRPAGLRALVMSGGFAADSRRLFLDHTPAKTFGSRLTAALAADYTDRLGQVDVPTLIITPSHDRLIGERAAEIMRTGIPGAREVVLDRTGHMFRFSHPATYAAAVETFLVNEVAHAAR</sequence>
<dbReference type="Gene3D" id="3.40.50.1820">
    <property type="entry name" value="alpha/beta hydrolase"/>
    <property type="match status" value="2"/>
</dbReference>
<evidence type="ECO:0000313" key="2">
    <source>
        <dbReference type="Proteomes" id="UP001589568"/>
    </source>
</evidence>
<protein>
    <submittedName>
        <fullName evidence="1">Alpha/beta fold hydrolase</fullName>
    </submittedName>
</protein>
<organism evidence="1 2">
    <name type="scientific">Nonomuraea salmonea</name>
    <dbReference type="NCBI Taxonomy" id="46181"/>
    <lineage>
        <taxon>Bacteria</taxon>
        <taxon>Bacillati</taxon>
        <taxon>Actinomycetota</taxon>
        <taxon>Actinomycetes</taxon>
        <taxon>Streptosporangiales</taxon>
        <taxon>Streptosporangiaceae</taxon>
        <taxon>Nonomuraea</taxon>
    </lineage>
</organism>
<proteinExistence type="predicted"/>
<dbReference type="EMBL" id="JBHMCF010000046">
    <property type="protein sequence ID" value="MFB9476130.1"/>
    <property type="molecule type" value="Genomic_DNA"/>
</dbReference>
<dbReference type="RefSeq" id="WP_379484955.1">
    <property type="nucleotide sequence ID" value="NZ_JBHMCF010000046.1"/>
</dbReference>
<dbReference type="InterPro" id="IPR029058">
    <property type="entry name" value="AB_hydrolase_fold"/>
</dbReference>